<dbReference type="AlphaFoldDB" id="A0A166E8S5"/>
<sequence>MTEDQHLNKTITSLSHLQRLRAAVDDIKDSPILTQGTWNFPKNHLILWYKDKEEYRRIEFPTSDVVELERLSSACQPATFGKDKDHVLDETYRRARKMDVEDFAINMGFNFTDFLNHAVRRLLGAPHDDKNFRAELYKLNVYGPGSFFKPHRDTPRADDMFGSLIIALPTKHEGGSLILRDEKNELVFESSQNCTSSESGLYSVPWAAFWSQIEHEVAPVISGYRVTLTFNLYFSKVSLPTSVRVSHVVPDASPLFTNLKTLLDDATFLPQGGLLGFGLEHQYPMSNTSKLQSLMLYLKGTDSFIVMTAQALGLKAYLRTVYDIAASDQIGFQSDDEGYSYRPGPVEEVCQRRWLMKCKVMYLEYFYDYNRDQDDTLGEWMRESLEKGDTFFVNRGFLNRSVTSNEIKVTFGEQDEAKTVTTNTKIHLCDLGTEFKKLIERRIDTENAKTGQKTSVVEYSTIGTNDPQKLSDEDEDLDLTRDCGFPPLPGAVVVNWIRPMKQQNAIGTPYAGIFGNTPALDHIYGWINLIVEVPPFADRVQAQSVARS</sequence>
<evidence type="ECO:0000313" key="2">
    <source>
        <dbReference type="EMBL" id="KZT39320.1"/>
    </source>
</evidence>
<accession>A0A166E8S5</accession>
<proteinExistence type="predicted"/>
<gene>
    <name evidence="2" type="ORF">SISSUDRAFT_1003638</name>
</gene>
<dbReference type="InterPro" id="IPR044862">
    <property type="entry name" value="Pro_4_hyd_alph_FE2OG_OXY"/>
</dbReference>
<dbReference type="PANTHER" id="PTHR33099:SF14">
    <property type="entry name" value="PROLYL 4-HYDROXYLASE ALPHA SUBUNIT FE(2+) 2OG DIOXYGENASE DOMAIN-CONTAINING PROTEIN"/>
    <property type="match status" value="1"/>
</dbReference>
<dbReference type="EMBL" id="KV428048">
    <property type="protein sequence ID" value="KZT39320.1"/>
    <property type="molecule type" value="Genomic_DNA"/>
</dbReference>
<feature type="domain" description="Fe2OG dioxygenase" evidence="1">
    <location>
        <begin position="133"/>
        <end position="234"/>
    </location>
</feature>
<dbReference type="Pfam" id="PF13640">
    <property type="entry name" value="2OG-FeII_Oxy_3"/>
    <property type="match status" value="1"/>
</dbReference>
<evidence type="ECO:0000259" key="1">
    <source>
        <dbReference type="PROSITE" id="PS51471"/>
    </source>
</evidence>
<dbReference type="PANTHER" id="PTHR33099">
    <property type="entry name" value="FE2OG DIOXYGENASE DOMAIN-CONTAINING PROTEIN"/>
    <property type="match status" value="1"/>
</dbReference>
<dbReference type="InterPro" id="IPR005123">
    <property type="entry name" value="Oxoglu/Fe-dep_dioxygenase_dom"/>
</dbReference>
<name>A0A166E8S5_9AGAM</name>
<dbReference type="STRING" id="1314776.A0A166E8S5"/>
<dbReference type="Proteomes" id="UP000076798">
    <property type="component" value="Unassembled WGS sequence"/>
</dbReference>
<dbReference type="OrthoDB" id="27483at2759"/>
<keyword evidence="3" id="KW-1185">Reference proteome</keyword>
<organism evidence="2 3">
    <name type="scientific">Sistotremastrum suecicum HHB10207 ss-3</name>
    <dbReference type="NCBI Taxonomy" id="1314776"/>
    <lineage>
        <taxon>Eukaryota</taxon>
        <taxon>Fungi</taxon>
        <taxon>Dikarya</taxon>
        <taxon>Basidiomycota</taxon>
        <taxon>Agaricomycotina</taxon>
        <taxon>Agaricomycetes</taxon>
        <taxon>Sistotremastrales</taxon>
        <taxon>Sistotremastraceae</taxon>
        <taxon>Sistotremastrum</taxon>
    </lineage>
</organism>
<dbReference type="Gene3D" id="2.60.120.620">
    <property type="entry name" value="q2cbj1_9rhob like domain"/>
    <property type="match status" value="1"/>
</dbReference>
<dbReference type="PROSITE" id="PS51471">
    <property type="entry name" value="FE2OG_OXY"/>
    <property type="match status" value="1"/>
</dbReference>
<reference evidence="2 3" key="1">
    <citation type="journal article" date="2016" name="Mol. Biol. Evol.">
        <title>Comparative Genomics of Early-Diverging Mushroom-Forming Fungi Provides Insights into the Origins of Lignocellulose Decay Capabilities.</title>
        <authorList>
            <person name="Nagy L.G."/>
            <person name="Riley R."/>
            <person name="Tritt A."/>
            <person name="Adam C."/>
            <person name="Daum C."/>
            <person name="Floudas D."/>
            <person name="Sun H."/>
            <person name="Yadav J.S."/>
            <person name="Pangilinan J."/>
            <person name="Larsson K.H."/>
            <person name="Matsuura K."/>
            <person name="Barry K."/>
            <person name="Labutti K."/>
            <person name="Kuo R."/>
            <person name="Ohm R.A."/>
            <person name="Bhattacharya S.S."/>
            <person name="Shirouzu T."/>
            <person name="Yoshinaga Y."/>
            <person name="Martin F.M."/>
            <person name="Grigoriev I.V."/>
            <person name="Hibbett D.S."/>
        </authorList>
    </citation>
    <scope>NUCLEOTIDE SEQUENCE [LARGE SCALE GENOMIC DNA]</scope>
    <source>
        <strain evidence="2 3">HHB10207 ss-3</strain>
    </source>
</reference>
<protein>
    <recommendedName>
        <fullName evidence="1">Fe2OG dioxygenase domain-containing protein</fullName>
    </recommendedName>
</protein>
<evidence type="ECO:0000313" key="3">
    <source>
        <dbReference type="Proteomes" id="UP000076798"/>
    </source>
</evidence>